<protein>
    <submittedName>
        <fullName evidence="1">Inositol monophosphatase/fructose-1,6-bisphosphatase family protein</fullName>
    </submittedName>
</protein>
<dbReference type="EMBL" id="JH636049">
    <property type="protein sequence ID" value="EID53959.1"/>
    <property type="molecule type" value="Genomic_DNA"/>
</dbReference>
<reference evidence="1 2" key="1">
    <citation type="submission" date="2012-01" db="EMBL/GenBank/DDBJ databases">
        <title>Improved High-Quality Draft sequence of Saccharomonospora xinjiangensis XJ-54.</title>
        <authorList>
            <consortium name="US DOE Joint Genome Institute"/>
            <person name="Lucas S."/>
            <person name="Han J."/>
            <person name="Lapidus A."/>
            <person name="Cheng J.-F."/>
            <person name="Goodwin L."/>
            <person name="Pitluck S."/>
            <person name="Peters L."/>
            <person name="Mikhailova N."/>
            <person name="Teshima H."/>
            <person name="Detter J.C."/>
            <person name="Han C."/>
            <person name="Tapia R."/>
            <person name="Land M."/>
            <person name="Hauser L."/>
            <person name="Kyrpides N."/>
            <person name="Ivanova N."/>
            <person name="Pagani I."/>
            <person name="Brambilla E.-M."/>
            <person name="Klenk H.-P."/>
            <person name="Woyke T."/>
        </authorList>
    </citation>
    <scope>NUCLEOTIDE SEQUENCE [LARGE SCALE GENOMIC DNA]</scope>
    <source>
        <strain evidence="1 2">XJ-54</strain>
    </source>
</reference>
<sequence length="269" mass="27417">MALLSSASTRPVEPGLVSRALDVAARLADDANDVIAATAGSAARTGGGASPFEWVRDTDATLERHTRRVLATEFPGIPVLGRGTTAAKDSTAPYRWLVAPVEGAANYVAGLPWYAYSLALMDDSGPVVGVVADPCGGQTYAAARGLGVRTDDGPVRTQHRHAPEGAIVCVEPVAELPWPGMTRFALRATAAGARVRVLGSAALSVTQVALGRAGAAILPSYSESEVAGALALAVEAAAVVAESDSGLPEGSLLVCAPALAPTLLSWLRD</sequence>
<dbReference type="Pfam" id="PF00459">
    <property type="entry name" value="Inositol_P"/>
    <property type="match status" value="1"/>
</dbReference>
<keyword evidence="2" id="KW-1185">Reference proteome</keyword>
<evidence type="ECO:0000313" key="2">
    <source>
        <dbReference type="Proteomes" id="UP000004691"/>
    </source>
</evidence>
<dbReference type="CDD" id="cd01637">
    <property type="entry name" value="IMPase_like"/>
    <property type="match status" value="1"/>
</dbReference>
<dbReference type="STRING" id="882086.SacxiDRAFT_1717"/>
<dbReference type="GO" id="GO:0007165">
    <property type="term" value="P:signal transduction"/>
    <property type="evidence" value="ECO:0007669"/>
    <property type="project" value="TreeGrafter"/>
</dbReference>
<dbReference type="AlphaFoldDB" id="I0V1F6"/>
<dbReference type="GO" id="GO:0008934">
    <property type="term" value="F:inositol monophosphate 1-phosphatase activity"/>
    <property type="evidence" value="ECO:0007669"/>
    <property type="project" value="TreeGrafter"/>
</dbReference>
<dbReference type="PANTHER" id="PTHR20854">
    <property type="entry name" value="INOSITOL MONOPHOSPHATASE"/>
    <property type="match status" value="1"/>
</dbReference>
<dbReference type="Gene3D" id="3.30.540.10">
    <property type="entry name" value="Fructose-1,6-Bisphosphatase, subunit A, domain 1"/>
    <property type="match status" value="1"/>
</dbReference>
<dbReference type="Gene3D" id="3.40.190.80">
    <property type="match status" value="1"/>
</dbReference>
<dbReference type="HOGENOM" id="CLU_044118_0_3_11"/>
<proteinExistence type="predicted"/>
<gene>
    <name evidence="1" type="ORF">SacxiDRAFT_1717</name>
</gene>
<dbReference type="eggNOG" id="COG0483">
    <property type="taxonomic scope" value="Bacteria"/>
</dbReference>
<dbReference type="OrthoDB" id="9772456at2"/>
<name>I0V1F6_9PSEU</name>
<dbReference type="SUPFAM" id="SSF56655">
    <property type="entry name" value="Carbohydrate phosphatase"/>
    <property type="match status" value="1"/>
</dbReference>
<dbReference type="PANTHER" id="PTHR20854:SF4">
    <property type="entry name" value="INOSITOL-1-MONOPHOSPHATASE-RELATED"/>
    <property type="match status" value="1"/>
</dbReference>
<dbReference type="Proteomes" id="UP000004691">
    <property type="component" value="Unassembled WGS sequence"/>
</dbReference>
<dbReference type="RefSeq" id="WP_006238110.1">
    <property type="nucleotide sequence ID" value="NZ_JH636049.1"/>
</dbReference>
<dbReference type="InterPro" id="IPR000760">
    <property type="entry name" value="Inositol_monophosphatase-like"/>
</dbReference>
<dbReference type="GO" id="GO:0006020">
    <property type="term" value="P:inositol metabolic process"/>
    <property type="evidence" value="ECO:0007669"/>
    <property type="project" value="TreeGrafter"/>
</dbReference>
<evidence type="ECO:0000313" key="1">
    <source>
        <dbReference type="EMBL" id="EID53959.1"/>
    </source>
</evidence>
<accession>I0V1F6</accession>
<dbReference type="PRINTS" id="PR00377">
    <property type="entry name" value="IMPHPHTASES"/>
</dbReference>
<organism evidence="1 2">
    <name type="scientific">Saccharomonospora xinjiangensis XJ-54</name>
    <dbReference type="NCBI Taxonomy" id="882086"/>
    <lineage>
        <taxon>Bacteria</taxon>
        <taxon>Bacillati</taxon>
        <taxon>Actinomycetota</taxon>
        <taxon>Actinomycetes</taxon>
        <taxon>Pseudonocardiales</taxon>
        <taxon>Pseudonocardiaceae</taxon>
        <taxon>Saccharomonospora</taxon>
    </lineage>
</organism>